<reference evidence="2" key="1">
    <citation type="submission" date="2020-09" db="EMBL/GenBank/DDBJ databases">
        <authorList>
            <person name="Yoon J.-W."/>
        </authorList>
    </citation>
    <scope>NUCLEOTIDE SEQUENCE</scope>
    <source>
        <strain evidence="2">KMU-158</strain>
    </source>
</reference>
<dbReference type="EMBL" id="JACXLD010000012">
    <property type="protein sequence ID" value="MBD2860114.1"/>
    <property type="molecule type" value="Genomic_DNA"/>
</dbReference>
<accession>A0A927C2J5</accession>
<sequence>MPRPPKSQDTSFQEELKLRVMRVLEANPSATQREIANELGVSLGGVNYCIKALVERGLVKLNNFAKSDRKMGYAYILTPDGVSEKAKITAHFLRRKMEEYEKLQQEIEQLTAELQEIR</sequence>
<name>A0A927C2J5_9GAMM</name>
<dbReference type="RefSeq" id="WP_190766593.1">
    <property type="nucleotide sequence ID" value="NZ_JACXLD010000012.1"/>
</dbReference>
<organism evidence="2 3">
    <name type="scientific">Spongiibacter pelagi</name>
    <dbReference type="NCBI Taxonomy" id="2760804"/>
    <lineage>
        <taxon>Bacteria</taxon>
        <taxon>Pseudomonadati</taxon>
        <taxon>Pseudomonadota</taxon>
        <taxon>Gammaproteobacteria</taxon>
        <taxon>Cellvibrionales</taxon>
        <taxon>Spongiibacteraceae</taxon>
        <taxon>Spongiibacter</taxon>
    </lineage>
</organism>
<dbReference type="Pfam" id="PF13412">
    <property type="entry name" value="HTH_24"/>
    <property type="match status" value="1"/>
</dbReference>
<feature type="coiled-coil region" evidence="1">
    <location>
        <begin position="83"/>
        <end position="117"/>
    </location>
</feature>
<dbReference type="AlphaFoldDB" id="A0A927C2J5"/>
<dbReference type="InterPro" id="IPR036388">
    <property type="entry name" value="WH-like_DNA-bd_sf"/>
</dbReference>
<dbReference type="Gene3D" id="1.10.10.10">
    <property type="entry name" value="Winged helix-like DNA-binding domain superfamily/Winged helix DNA-binding domain"/>
    <property type="match status" value="1"/>
</dbReference>
<dbReference type="NCBIfam" id="TIGR04176">
    <property type="entry name" value="MarR_EPS"/>
    <property type="match status" value="1"/>
</dbReference>
<gene>
    <name evidence="2" type="ORF">IB286_14010</name>
</gene>
<dbReference type="Proteomes" id="UP000610558">
    <property type="component" value="Unassembled WGS sequence"/>
</dbReference>
<dbReference type="InterPro" id="IPR026433">
    <property type="entry name" value="MarR_EPS"/>
</dbReference>
<comment type="caution">
    <text evidence="2">The sequence shown here is derived from an EMBL/GenBank/DDBJ whole genome shotgun (WGS) entry which is preliminary data.</text>
</comment>
<dbReference type="SUPFAM" id="SSF46785">
    <property type="entry name" value="Winged helix' DNA-binding domain"/>
    <property type="match status" value="1"/>
</dbReference>
<keyword evidence="3" id="KW-1185">Reference proteome</keyword>
<dbReference type="InterPro" id="IPR036390">
    <property type="entry name" value="WH_DNA-bd_sf"/>
</dbReference>
<keyword evidence="1" id="KW-0175">Coiled coil</keyword>
<proteinExistence type="predicted"/>
<evidence type="ECO:0000313" key="2">
    <source>
        <dbReference type="EMBL" id="MBD2860114.1"/>
    </source>
</evidence>
<evidence type="ECO:0000256" key="1">
    <source>
        <dbReference type="SAM" id="Coils"/>
    </source>
</evidence>
<protein>
    <submittedName>
        <fullName evidence="2">MarR family EPS-associated transcriptional regulator</fullName>
    </submittedName>
</protein>
<evidence type="ECO:0000313" key="3">
    <source>
        <dbReference type="Proteomes" id="UP000610558"/>
    </source>
</evidence>